<keyword evidence="1" id="KW-0812">Transmembrane</keyword>
<dbReference type="EMBL" id="JAWWNJ010000116">
    <property type="protein sequence ID" value="KAK6991641.1"/>
    <property type="molecule type" value="Genomic_DNA"/>
</dbReference>
<dbReference type="EMBL" id="JAWWNJ010000116">
    <property type="protein sequence ID" value="KAK6991716.1"/>
    <property type="molecule type" value="Genomic_DNA"/>
</dbReference>
<evidence type="ECO:0000313" key="8">
    <source>
        <dbReference type="Proteomes" id="UP001362999"/>
    </source>
</evidence>
<evidence type="ECO:0000313" key="3">
    <source>
        <dbReference type="EMBL" id="KAK6991551.1"/>
    </source>
</evidence>
<comment type="caution">
    <text evidence="2">The sequence shown here is derived from an EMBL/GenBank/DDBJ whole genome shotgun (WGS) entry which is preliminary data.</text>
</comment>
<feature type="transmembrane region" description="Helical" evidence="1">
    <location>
        <begin position="15"/>
        <end position="34"/>
    </location>
</feature>
<gene>
    <name evidence="4" type="ORF">R3P38DRAFT_3227471</name>
    <name evidence="5" type="ORF">R3P38DRAFT_3227569</name>
    <name evidence="3" type="ORF">R3P38DRAFT_3227768</name>
    <name evidence="2" type="ORF">R3P38DRAFT_3228869</name>
    <name evidence="7" type="ORF">R3P38DRAFT_3251863</name>
    <name evidence="6" type="ORF">R3P38DRAFT_3276586</name>
</gene>
<keyword evidence="1" id="KW-0472">Membrane</keyword>
<dbReference type="AlphaFoldDB" id="A0AAV9ZQY4"/>
<accession>A0AAV9ZQY4</accession>
<dbReference type="EMBL" id="JAWWNJ010000003">
    <property type="protein sequence ID" value="KAK7059528.1"/>
    <property type="molecule type" value="Genomic_DNA"/>
</dbReference>
<evidence type="ECO:0000313" key="7">
    <source>
        <dbReference type="EMBL" id="KAK7059528.1"/>
    </source>
</evidence>
<evidence type="ECO:0000313" key="4">
    <source>
        <dbReference type="EMBL" id="KAK6991641.1"/>
    </source>
</evidence>
<reference evidence="2 8" key="1">
    <citation type="journal article" date="2024" name="J Genomics">
        <title>Draft genome sequencing and assembly of Favolaschia claudopus CIRM-BRFM 2984 isolated from oak limbs.</title>
        <authorList>
            <person name="Navarro D."/>
            <person name="Drula E."/>
            <person name="Chaduli D."/>
            <person name="Cazenave R."/>
            <person name="Ahrendt S."/>
            <person name="Wang J."/>
            <person name="Lipzen A."/>
            <person name="Daum C."/>
            <person name="Barry K."/>
            <person name="Grigoriev I.V."/>
            <person name="Favel A."/>
            <person name="Rosso M.N."/>
            <person name="Martin F."/>
        </authorList>
    </citation>
    <scope>NUCLEOTIDE SEQUENCE [LARGE SCALE GENOMIC DNA]</scope>
    <source>
        <strain evidence="2 8">CIRM-BRFM 2984</strain>
    </source>
</reference>
<evidence type="ECO:0000256" key="1">
    <source>
        <dbReference type="SAM" id="Phobius"/>
    </source>
</evidence>
<dbReference type="EMBL" id="JAWWNJ010000054">
    <property type="protein sequence ID" value="KAK7015462.1"/>
    <property type="molecule type" value="Genomic_DNA"/>
</dbReference>
<name>A0AAV9ZQY4_9AGAR</name>
<proteinExistence type="predicted"/>
<dbReference type="Proteomes" id="UP001362999">
    <property type="component" value="Unassembled WGS sequence"/>
</dbReference>
<protein>
    <submittedName>
        <fullName evidence="2">Uncharacterized protein</fullName>
    </submittedName>
</protein>
<evidence type="ECO:0000313" key="6">
    <source>
        <dbReference type="EMBL" id="KAK7015462.1"/>
    </source>
</evidence>
<sequence>MPPALSSTPSPLSPSPPSVIVSVAVIVTAALFRLPRSFKAPSHLHHLNDLQALGSSPVPGVAISAIAR</sequence>
<evidence type="ECO:0000313" key="5">
    <source>
        <dbReference type="EMBL" id="KAK6991716.1"/>
    </source>
</evidence>
<evidence type="ECO:0000313" key="2">
    <source>
        <dbReference type="EMBL" id="KAK6988567.1"/>
    </source>
</evidence>
<dbReference type="EMBL" id="JAWWNJ010000117">
    <property type="protein sequence ID" value="KAK6991551.1"/>
    <property type="molecule type" value="Genomic_DNA"/>
</dbReference>
<keyword evidence="1" id="KW-1133">Transmembrane helix</keyword>
<organism evidence="2 8">
    <name type="scientific">Favolaschia claudopus</name>
    <dbReference type="NCBI Taxonomy" id="2862362"/>
    <lineage>
        <taxon>Eukaryota</taxon>
        <taxon>Fungi</taxon>
        <taxon>Dikarya</taxon>
        <taxon>Basidiomycota</taxon>
        <taxon>Agaricomycotina</taxon>
        <taxon>Agaricomycetes</taxon>
        <taxon>Agaricomycetidae</taxon>
        <taxon>Agaricales</taxon>
        <taxon>Marasmiineae</taxon>
        <taxon>Mycenaceae</taxon>
        <taxon>Favolaschia</taxon>
    </lineage>
</organism>
<dbReference type="EMBL" id="JAWWNJ010000122">
    <property type="protein sequence ID" value="KAK6988567.1"/>
    <property type="molecule type" value="Genomic_DNA"/>
</dbReference>
<keyword evidence="8" id="KW-1185">Reference proteome</keyword>